<keyword evidence="2" id="KW-1185">Reference proteome</keyword>
<evidence type="ECO:0000313" key="1">
    <source>
        <dbReference type="EnsemblPlants" id="AVESA.00010b.r2.6CG1120320.1.CDS.1"/>
    </source>
</evidence>
<evidence type="ECO:0000313" key="2">
    <source>
        <dbReference type="Proteomes" id="UP001732700"/>
    </source>
</evidence>
<reference evidence="1" key="2">
    <citation type="submission" date="2025-09" db="UniProtKB">
        <authorList>
            <consortium name="EnsemblPlants"/>
        </authorList>
    </citation>
    <scope>IDENTIFICATION</scope>
</reference>
<name>A0ACD5Z7V1_AVESA</name>
<protein>
    <submittedName>
        <fullName evidence="1">Uncharacterized protein</fullName>
    </submittedName>
</protein>
<dbReference type="EnsemblPlants" id="AVESA.00010b.r2.6CG1120320.1">
    <property type="protein sequence ID" value="AVESA.00010b.r2.6CG1120320.1.CDS.1"/>
    <property type="gene ID" value="AVESA.00010b.r2.6CG1120320"/>
</dbReference>
<dbReference type="Proteomes" id="UP001732700">
    <property type="component" value="Chromosome 6C"/>
</dbReference>
<accession>A0ACD5Z7V1</accession>
<reference evidence="1" key="1">
    <citation type="submission" date="2021-05" db="EMBL/GenBank/DDBJ databases">
        <authorList>
            <person name="Scholz U."/>
            <person name="Mascher M."/>
            <person name="Fiebig A."/>
        </authorList>
    </citation>
    <scope>NUCLEOTIDE SEQUENCE [LARGE SCALE GENOMIC DNA]</scope>
</reference>
<proteinExistence type="predicted"/>
<organism evidence="1 2">
    <name type="scientific">Avena sativa</name>
    <name type="common">Oat</name>
    <dbReference type="NCBI Taxonomy" id="4498"/>
    <lineage>
        <taxon>Eukaryota</taxon>
        <taxon>Viridiplantae</taxon>
        <taxon>Streptophyta</taxon>
        <taxon>Embryophyta</taxon>
        <taxon>Tracheophyta</taxon>
        <taxon>Spermatophyta</taxon>
        <taxon>Magnoliopsida</taxon>
        <taxon>Liliopsida</taxon>
        <taxon>Poales</taxon>
        <taxon>Poaceae</taxon>
        <taxon>BOP clade</taxon>
        <taxon>Pooideae</taxon>
        <taxon>Poodae</taxon>
        <taxon>Poeae</taxon>
        <taxon>Poeae Chloroplast Group 1 (Aveneae type)</taxon>
        <taxon>Aveninae</taxon>
        <taxon>Avena</taxon>
    </lineage>
</organism>
<sequence length="155" mass="18116">MPPRKNHKSAPPLTGVDHIGALPDCILHHVLSFLPVQAAVRTCVLARRWHDLWRSTTGLRIVNLHDENFGEIRLLRRFVDHLLILRERTDLDTVEIKFGHCPEDDVAYVHLWIRFAVMCKVRVLTLRVSHPPYLWLRNRPFVSRHLTTLDLYGLP</sequence>